<dbReference type="AlphaFoldDB" id="A0A0H3C045"/>
<name>A0A0H3C045_BORBZ</name>
<evidence type="ECO:0000313" key="1">
    <source>
        <dbReference type="EMBL" id="ACK74397.1"/>
    </source>
</evidence>
<gene>
    <name evidence="1" type="ordered locus">BbuZS7_H15</name>
</gene>
<protein>
    <submittedName>
        <fullName evidence="1">Uncharacterized protein</fullName>
    </submittedName>
</protein>
<accession>A0A0H3C045</accession>
<sequence length="38" mass="4535">MQGYFDCLKSLPSIDIESFKRINFIRYKALRSLSAYLF</sequence>
<evidence type="ECO:0000313" key="2">
    <source>
        <dbReference type="Proteomes" id="UP000006901"/>
    </source>
</evidence>
<reference evidence="1 2" key="1">
    <citation type="journal article" date="2011" name="J. Bacteriol.">
        <title>Whole-genome sequences of thirteen isolates of Borrelia burgdorferi.</title>
        <authorList>
            <person name="Schutzer S.E."/>
            <person name="Fraser-Liggett C.M."/>
            <person name="Casjens S.R."/>
            <person name="Qiu W.G."/>
            <person name="Dunn J.J."/>
            <person name="Mongodin E.F."/>
            <person name="Luft B.J."/>
        </authorList>
    </citation>
    <scope>NUCLEOTIDE SEQUENCE [LARGE SCALE GENOMIC DNA]</scope>
    <source>
        <strain evidence="1 2">ZS7</strain>
        <plasmid evidence="1 2">ZS7_lp28-3</plasmid>
    </source>
</reference>
<dbReference type="EMBL" id="CP001203">
    <property type="protein sequence ID" value="ACK74397.1"/>
    <property type="molecule type" value="Genomic_DNA"/>
</dbReference>
<dbReference type="HOGENOM" id="CLU_3325205_0_0_12"/>
<proteinExistence type="predicted"/>
<dbReference type="Proteomes" id="UP000006901">
    <property type="component" value="Plasmid ZS7_lp28-3"/>
</dbReference>
<organism evidence="1 2">
    <name type="scientific">Borreliella burgdorferi (strain ZS7)</name>
    <name type="common">Borrelia burgdorferi</name>
    <dbReference type="NCBI Taxonomy" id="445985"/>
    <lineage>
        <taxon>Bacteria</taxon>
        <taxon>Pseudomonadati</taxon>
        <taxon>Spirochaetota</taxon>
        <taxon>Spirochaetia</taxon>
        <taxon>Spirochaetales</taxon>
        <taxon>Borreliaceae</taxon>
        <taxon>Borreliella</taxon>
    </lineage>
</organism>
<keyword evidence="1" id="KW-0614">Plasmid</keyword>
<geneLocation type="plasmid" evidence="1 2">
    <name>ZS7_lp28-3</name>
</geneLocation>
<dbReference type="KEGG" id="bbz:BbuZS7_H15"/>